<reference evidence="2" key="1">
    <citation type="journal article" date="2013" name="J. Plant Res.">
        <title>Effect of fungi and light on seed germination of three Opuntia species from semiarid lands of central Mexico.</title>
        <authorList>
            <person name="Delgado-Sanchez P."/>
            <person name="Jimenez-Bremont J.F."/>
            <person name="Guerrero-Gonzalez Mde L."/>
            <person name="Flores J."/>
        </authorList>
    </citation>
    <scope>NUCLEOTIDE SEQUENCE</scope>
    <source>
        <tissue evidence="2">Cladode</tissue>
    </source>
</reference>
<sequence>MLNTILKTKNEPPTLYMISFINYPNSRVRSTNTSQYFHPAYLQCFISITTILLITLFVSAHTKPSIQLGSPKSLMHFLVYTCQHQLKFLVFPGARISNQHCIVFLGPYYILPNDLRTRSSRFFFGAFRRTGDPQNCARLISHIPTSSINPRYAHKT</sequence>
<keyword evidence="1" id="KW-0472">Membrane</keyword>
<reference evidence="2" key="2">
    <citation type="submission" date="2020-07" db="EMBL/GenBank/DDBJ databases">
        <authorList>
            <person name="Vera ALvarez R."/>
            <person name="Arias-Moreno D.M."/>
            <person name="Jimenez-Jacinto V."/>
            <person name="Jimenez-Bremont J.F."/>
            <person name="Swaminathan K."/>
            <person name="Moose S.P."/>
            <person name="Guerrero-Gonzalez M.L."/>
            <person name="Marino-Ramirez L."/>
            <person name="Landsman D."/>
            <person name="Rodriguez-Kessler M."/>
            <person name="Delgado-Sanchez P."/>
        </authorList>
    </citation>
    <scope>NUCLEOTIDE SEQUENCE</scope>
    <source>
        <tissue evidence="2">Cladode</tissue>
    </source>
</reference>
<name>A0A7C9FEA1_OPUST</name>
<accession>A0A7C9FEA1</accession>
<keyword evidence="1" id="KW-1133">Transmembrane helix</keyword>
<evidence type="ECO:0000256" key="1">
    <source>
        <dbReference type="SAM" id="Phobius"/>
    </source>
</evidence>
<dbReference type="EMBL" id="GISG01282867">
    <property type="protein sequence ID" value="MBA4679288.1"/>
    <property type="molecule type" value="Transcribed_RNA"/>
</dbReference>
<keyword evidence="1" id="KW-0812">Transmembrane</keyword>
<feature type="transmembrane region" description="Helical" evidence="1">
    <location>
        <begin position="40"/>
        <end position="60"/>
    </location>
</feature>
<dbReference type="AlphaFoldDB" id="A0A7C9FEA1"/>
<organism evidence="2">
    <name type="scientific">Opuntia streptacantha</name>
    <name type="common">Prickly pear cactus</name>
    <name type="synonym">Opuntia cardona</name>
    <dbReference type="NCBI Taxonomy" id="393608"/>
    <lineage>
        <taxon>Eukaryota</taxon>
        <taxon>Viridiplantae</taxon>
        <taxon>Streptophyta</taxon>
        <taxon>Embryophyta</taxon>
        <taxon>Tracheophyta</taxon>
        <taxon>Spermatophyta</taxon>
        <taxon>Magnoliopsida</taxon>
        <taxon>eudicotyledons</taxon>
        <taxon>Gunneridae</taxon>
        <taxon>Pentapetalae</taxon>
        <taxon>Caryophyllales</taxon>
        <taxon>Cactineae</taxon>
        <taxon>Cactaceae</taxon>
        <taxon>Opuntioideae</taxon>
        <taxon>Opuntia</taxon>
    </lineage>
</organism>
<evidence type="ECO:0000313" key="2">
    <source>
        <dbReference type="EMBL" id="MBA4679288.1"/>
    </source>
</evidence>
<protein>
    <submittedName>
        <fullName evidence="2">Uncharacterized protein</fullName>
    </submittedName>
</protein>
<proteinExistence type="predicted"/>